<feature type="compositionally biased region" description="Polar residues" evidence="1">
    <location>
        <begin position="56"/>
        <end position="68"/>
    </location>
</feature>
<reference evidence="2" key="1">
    <citation type="submission" date="2020-07" db="EMBL/GenBank/DDBJ databases">
        <title>Genome sequence and genetic diversity analysis of an under-domesticated orphan crop, white fonio (Digitaria exilis).</title>
        <authorList>
            <person name="Bennetzen J.L."/>
            <person name="Chen S."/>
            <person name="Ma X."/>
            <person name="Wang X."/>
            <person name="Yssel A.E.J."/>
            <person name="Chaluvadi S.R."/>
            <person name="Johnson M."/>
            <person name="Gangashetty P."/>
            <person name="Hamidou F."/>
            <person name="Sanogo M.D."/>
            <person name="Zwaenepoel A."/>
            <person name="Wallace J."/>
            <person name="Van De Peer Y."/>
            <person name="Van Deynze A."/>
        </authorList>
    </citation>
    <scope>NUCLEOTIDE SEQUENCE</scope>
    <source>
        <tissue evidence="2">Leaves</tissue>
    </source>
</reference>
<keyword evidence="3" id="KW-1185">Reference proteome</keyword>
<organism evidence="2 3">
    <name type="scientific">Digitaria exilis</name>
    <dbReference type="NCBI Taxonomy" id="1010633"/>
    <lineage>
        <taxon>Eukaryota</taxon>
        <taxon>Viridiplantae</taxon>
        <taxon>Streptophyta</taxon>
        <taxon>Embryophyta</taxon>
        <taxon>Tracheophyta</taxon>
        <taxon>Spermatophyta</taxon>
        <taxon>Magnoliopsida</taxon>
        <taxon>Liliopsida</taxon>
        <taxon>Poales</taxon>
        <taxon>Poaceae</taxon>
        <taxon>PACMAD clade</taxon>
        <taxon>Panicoideae</taxon>
        <taxon>Panicodae</taxon>
        <taxon>Paniceae</taxon>
        <taxon>Anthephorinae</taxon>
        <taxon>Digitaria</taxon>
    </lineage>
</organism>
<dbReference type="EMBL" id="JACEFO010002197">
    <property type="protein sequence ID" value="KAF8674356.1"/>
    <property type="molecule type" value="Genomic_DNA"/>
</dbReference>
<dbReference type="AlphaFoldDB" id="A0A835E9K2"/>
<protein>
    <submittedName>
        <fullName evidence="2">Uncharacterized protein</fullName>
    </submittedName>
</protein>
<dbReference type="OrthoDB" id="1702799at2759"/>
<dbReference type="Gramene" id="Dexi9B01G0010260.1">
    <property type="protein sequence ID" value="Dexi9B01G0010260.1:cds"/>
    <property type="gene ID" value="Dexi9B01G0010260"/>
</dbReference>
<proteinExistence type="predicted"/>
<accession>A0A835E9K2</accession>
<feature type="region of interest" description="Disordered" evidence="1">
    <location>
        <begin position="32"/>
        <end position="147"/>
    </location>
</feature>
<evidence type="ECO:0000313" key="3">
    <source>
        <dbReference type="Proteomes" id="UP000636709"/>
    </source>
</evidence>
<feature type="compositionally biased region" description="Basic residues" evidence="1">
    <location>
        <begin position="137"/>
        <end position="147"/>
    </location>
</feature>
<dbReference type="PANTHER" id="PTHR36410:SF1">
    <property type="entry name" value="EXPRESSED PROTEIN"/>
    <property type="match status" value="1"/>
</dbReference>
<name>A0A835E9K2_9POAL</name>
<evidence type="ECO:0000256" key="1">
    <source>
        <dbReference type="SAM" id="MobiDB-lite"/>
    </source>
</evidence>
<feature type="compositionally biased region" description="Basic and acidic residues" evidence="1">
    <location>
        <begin position="113"/>
        <end position="123"/>
    </location>
</feature>
<evidence type="ECO:0000313" key="2">
    <source>
        <dbReference type="EMBL" id="KAF8674356.1"/>
    </source>
</evidence>
<gene>
    <name evidence="2" type="ORF">HU200_048186</name>
</gene>
<dbReference type="PANTHER" id="PTHR36410">
    <property type="entry name" value="EXPRESSED PROTEIN"/>
    <property type="match status" value="1"/>
</dbReference>
<sequence length="147" mass="15697">MYSHTLRVARSSGKGLGLALGRIGGGAARVRSVSATSATGTPVPGDQGVAMEHPKQQLQPQVPTQDAAANSKRNDAHKTIGDVMSHSFGEGYATRSEEEGFGGVYGRPDPEEEHSGADLHPEYDTLQGSEVKEKEKARHHRDEKHAT</sequence>
<comment type="caution">
    <text evidence="2">The sequence shown here is derived from an EMBL/GenBank/DDBJ whole genome shotgun (WGS) entry which is preliminary data.</text>
</comment>
<dbReference type="Proteomes" id="UP000636709">
    <property type="component" value="Unassembled WGS sequence"/>
</dbReference>